<protein>
    <submittedName>
        <fullName evidence="1">Uncharacterized protein</fullName>
    </submittedName>
</protein>
<evidence type="ECO:0000313" key="2">
    <source>
        <dbReference type="Proteomes" id="UP000284338"/>
    </source>
</evidence>
<accession>A0AA92X913</accession>
<name>A0AA92X913_9GAMM</name>
<dbReference type="EMBL" id="QYYG01000001">
    <property type="protein sequence ID" value="RJF58132.1"/>
    <property type="molecule type" value="Genomic_DNA"/>
</dbReference>
<dbReference type="AlphaFoldDB" id="A0AA92X913"/>
<evidence type="ECO:0000313" key="1">
    <source>
        <dbReference type="EMBL" id="RJF58132.1"/>
    </source>
</evidence>
<sequence length="66" mass="7493">MRYVPINPSALIPLQGQLRIALPQVPGYEYVGEVIAPVIHRLTGWCTLAVMHQKSKPSTWLKPNWK</sequence>
<dbReference type="InterPro" id="IPR011032">
    <property type="entry name" value="GroES-like_sf"/>
</dbReference>
<gene>
    <name evidence="1" type="ORF">D4100_05045</name>
</gene>
<reference evidence="1 2" key="1">
    <citation type="submission" date="2018-09" db="EMBL/GenBank/DDBJ databases">
        <title>Draft genome of a novel serratia sp. strain with antifungal activity.</title>
        <authorList>
            <person name="Dichmann S.I."/>
            <person name="Park B.P."/>
            <person name="Pathiraja D."/>
            <person name="Choi I.-G."/>
            <person name="Stougaard P."/>
            <person name="Hennessy R.C."/>
        </authorList>
    </citation>
    <scope>NUCLEOTIDE SEQUENCE [LARGE SCALE GENOMIC DNA]</scope>
    <source>
        <strain evidence="1 2">S40</strain>
    </source>
</reference>
<keyword evidence="2" id="KW-1185">Reference proteome</keyword>
<dbReference type="SUPFAM" id="SSF50129">
    <property type="entry name" value="GroES-like"/>
    <property type="match status" value="1"/>
</dbReference>
<proteinExistence type="predicted"/>
<dbReference type="Gene3D" id="3.90.180.10">
    <property type="entry name" value="Medium-chain alcohol dehydrogenases, catalytic domain"/>
    <property type="match status" value="1"/>
</dbReference>
<organism evidence="1 2">
    <name type="scientific">Serratia inhibens</name>
    <dbReference type="NCBI Taxonomy" id="2338073"/>
    <lineage>
        <taxon>Bacteria</taxon>
        <taxon>Pseudomonadati</taxon>
        <taxon>Pseudomonadota</taxon>
        <taxon>Gammaproteobacteria</taxon>
        <taxon>Enterobacterales</taxon>
        <taxon>Yersiniaceae</taxon>
        <taxon>Serratia</taxon>
    </lineage>
</organism>
<comment type="caution">
    <text evidence="1">The sequence shown here is derived from an EMBL/GenBank/DDBJ whole genome shotgun (WGS) entry which is preliminary data.</text>
</comment>
<dbReference type="Proteomes" id="UP000284338">
    <property type="component" value="Unassembled WGS sequence"/>
</dbReference>